<feature type="compositionally biased region" description="Basic residues" evidence="6">
    <location>
        <begin position="261"/>
        <end position="302"/>
    </location>
</feature>
<organism evidence="8 9">
    <name type="scientific">Theobroma cacao</name>
    <name type="common">Cacao</name>
    <name type="synonym">Cocoa</name>
    <dbReference type="NCBI Taxonomy" id="3641"/>
    <lineage>
        <taxon>Eukaryota</taxon>
        <taxon>Viridiplantae</taxon>
        <taxon>Streptophyta</taxon>
        <taxon>Embryophyta</taxon>
        <taxon>Tracheophyta</taxon>
        <taxon>Spermatophyta</taxon>
        <taxon>Magnoliopsida</taxon>
        <taxon>eudicotyledons</taxon>
        <taxon>Gunneridae</taxon>
        <taxon>Pentapetalae</taxon>
        <taxon>rosids</taxon>
        <taxon>malvids</taxon>
        <taxon>Malvales</taxon>
        <taxon>Malvaceae</taxon>
        <taxon>Byttnerioideae</taxon>
        <taxon>Theobroma</taxon>
    </lineage>
</organism>
<dbReference type="FunFam" id="2.40.100.10:FF:000022">
    <property type="entry name" value="Peptidyl-prolyl cis-trans isomerase CYP95"/>
    <property type="match status" value="1"/>
</dbReference>
<dbReference type="CDD" id="cd01926">
    <property type="entry name" value="cyclophilin_ABH_like"/>
    <property type="match status" value="1"/>
</dbReference>
<evidence type="ECO:0000256" key="5">
    <source>
        <dbReference type="ARBA" id="ARBA00023235"/>
    </source>
</evidence>
<feature type="domain" description="PPIase cyclophilin-type" evidence="7">
    <location>
        <begin position="10"/>
        <end position="174"/>
    </location>
</feature>
<dbReference type="Pfam" id="PF00160">
    <property type="entry name" value="Pro_isomerase"/>
    <property type="match status" value="1"/>
</dbReference>
<dbReference type="PROSITE" id="PS50072">
    <property type="entry name" value="CSA_PPIASE_2"/>
    <property type="match status" value="1"/>
</dbReference>
<dbReference type="SUPFAM" id="SSF50891">
    <property type="entry name" value="Cyclophilin-like"/>
    <property type="match status" value="1"/>
</dbReference>
<evidence type="ECO:0000256" key="2">
    <source>
        <dbReference type="ARBA" id="ARBA00007365"/>
    </source>
</evidence>
<dbReference type="GeneID" id="18613262"/>
<feature type="compositionally biased region" description="Low complexity" evidence="6">
    <location>
        <begin position="196"/>
        <end position="205"/>
    </location>
</feature>
<gene>
    <name evidence="9" type="primary">LOC18613262</name>
</gene>
<reference evidence="9" key="2">
    <citation type="submission" date="2025-08" db="UniProtKB">
        <authorList>
            <consortium name="RefSeq"/>
        </authorList>
    </citation>
    <scope>IDENTIFICATION</scope>
</reference>
<feature type="region of interest" description="Disordered" evidence="6">
    <location>
        <begin position="157"/>
        <end position="302"/>
    </location>
</feature>
<dbReference type="Proteomes" id="UP000694886">
    <property type="component" value="Chromosome 1"/>
</dbReference>
<dbReference type="AlphaFoldDB" id="A0AB32VUW5"/>
<proteinExistence type="inferred from homology"/>
<evidence type="ECO:0000256" key="4">
    <source>
        <dbReference type="ARBA" id="ARBA00023110"/>
    </source>
</evidence>
<evidence type="ECO:0000256" key="3">
    <source>
        <dbReference type="ARBA" id="ARBA00013194"/>
    </source>
</evidence>
<dbReference type="RefSeq" id="XP_017969329.1">
    <property type="nucleotide sequence ID" value="XM_018113840.1"/>
</dbReference>
<feature type="compositionally biased region" description="Basic residues" evidence="6">
    <location>
        <begin position="209"/>
        <end position="226"/>
    </location>
</feature>
<dbReference type="EC" id="5.2.1.8" evidence="3"/>
<accession>A0AB32VUW5</accession>
<comment type="catalytic activity">
    <reaction evidence="1">
        <text>[protein]-peptidylproline (omega=180) = [protein]-peptidylproline (omega=0)</text>
        <dbReference type="Rhea" id="RHEA:16237"/>
        <dbReference type="Rhea" id="RHEA-COMP:10747"/>
        <dbReference type="Rhea" id="RHEA-COMP:10748"/>
        <dbReference type="ChEBI" id="CHEBI:83833"/>
        <dbReference type="ChEBI" id="CHEBI:83834"/>
        <dbReference type="EC" id="5.2.1.8"/>
    </reaction>
</comment>
<keyword evidence="5 9" id="KW-0413">Isomerase</keyword>
<dbReference type="InterPro" id="IPR029000">
    <property type="entry name" value="Cyclophilin-like_dom_sf"/>
</dbReference>
<evidence type="ECO:0000313" key="8">
    <source>
        <dbReference type="Proteomes" id="UP000694886"/>
    </source>
</evidence>
<comment type="similarity">
    <text evidence="2">Belongs to the cyclophilin-type PPIase family.</text>
</comment>
<dbReference type="PANTHER" id="PTHR11071">
    <property type="entry name" value="PEPTIDYL-PROLYL CIS-TRANS ISOMERASE"/>
    <property type="match status" value="1"/>
</dbReference>
<keyword evidence="4" id="KW-0697">Rotamase</keyword>
<evidence type="ECO:0000256" key="6">
    <source>
        <dbReference type="SAM" id="MobiDB-lite"/>
    </source>
</evidence>
<dbReference type="Gene3D" id="2.40.100.10">
    <property type="entry name" value="Cyclophilin-like"/>
    <property type="match status" value="1"/>
</dbReference>
<evidence type="ECO:0000313" key="9">
    <source>
        <dbReference type="RefSeq" id="XP_017969329.1"/>
    </source>
</evidence>
<dbReference type="Gramene" id="Tc01v2_t022470.4">
    <property type="protein sequence ID" value="Tc01v2_p022470.4"/>
    <property type="gene ID" value="Tc01v2_g022470"/>
</dbReference>
<evidence type="ECO:0000259" key="7">
    <source>
        <dbReference type="PROSITE" id="PS50072"/>
    </source>
</evidence>
<feature type="compositionally biased region" description="Low complexity" evidence="6">
    <location>
        <begin position="228"/>
        <end position="258"/>
    </location>
</feature>
<dbReference type="InterPro" id="IPR002130">
    <property type="entry name" value="Cyclophilin-type_PPIase_dom"/>
</dbReference>
<dbReference type="PANTHER" id="PTHR11071:SF447">
    <property type="entry name" value="PEPTIDYL-PROLYL CIS-TRANS ISOMERASE CYP63"/>
    <property type="match status" value="1"/>
</dbReference>
<reference evidence="8" key="1">
    <citation type="journal article" date="1997" name="Nucleic Acids Res.">
        <title>tRNAscan-SE: a program for improved detection of transfer RNA genes in genomic sequence.</title>
        <authorList>
            <person name="Lowe T.M."/>
            <person name="Eddy S.R."/>
        </authorList>
    </citation>
    <scope>NUCLEOTIDE SEQUENCE [LARGE SCALE GENOMIC DNA]</scope>
    <source>
        <strain evidence="8">r\B97-61/B2</strain>
    </source>
</reference>
<evidence type="ECO:0000256" key="1">
    <source>
        <dbReference type="ARBA" id="ARBA00000971"/>
    </source>
</evidence>
<name>A0AB32VUW5_THECC</name>
<dbReference type="GO" id="GO:0003755">
    <property type="term" value="F:peptidyl-prolyl cis-trans isomerase activity"/>
    <property type="evidence" value="ECO:0007669"/>
    <property type="project" value="UniProtKB-KW"/>
</dbReference>
<protein>
    <recommendedName>
        <fullName evidence="3">peptidylprolyl isomerase</fullName>
        <ecNumber evidence="3">5.2.1.8</ecNumber>
    </recommendedName>
</protein>
<dbReference type="PRINTS" id="PR00153">
    <property type="entry name" value="CSAPPISMRASE"/>
</dbReference>
<sequence>MSKKKNPLVFLDVSVDGDPVERIIIELFADVVPKTAENFRALCTGEKGVGKSTGKPLHYKGSFLHRIIKGFMAQGGDFSKGNGTGGESIYGGKLVDENFKLAHDGPGVLSMANSGPNTNGSQFFITFKRQPHLDGKHVVFGKVIKGMDVLKKIEQVGTGDGKPAKPVKISDCGETSKSKIQDAVGKAKGKGKKSGKVPSSDSSDGQARGRGKNSLKDRRKKRKRRYSSSDSYSSDSYSDSYSSDSDTDVSASESSSSSDGRRHRRRRSAKRNKQQRGNKRKDGRRERKRGRQEKRSKRKSKW</sequence>